<comment type="caution">
    <text evidence="4">The sequence shown here is derived from an EMBL/GenBank/DDBJ whole genome shotgun (WGS) entry which is preliminary data.</text>
</comment>
<keyword evidence="3" id="KW-1133">Transmembrane helix</keyword>
<proteinExistence type="inferred from homology"/>
<dbReference type="EMBL" id="BDSG01000026">
    <property type="protein sequence ID" value="GBL09894.1"/>
    <property type="molecule type" value="Genomic_DNA"/>
</dbReference>
<evidence type="ECO:0000256" key="1">
    <source>
        <dbReference type="ARBA" id="ARBA00023002"/>
    </source>
</evidence>
<dbReference type="RefSeq" id="WP_110578584.1">
    <property type="nucleotide sequence ID" value="NZ_BDSG01000026.1"/>
</dbReference>
<evidence type="ECO:0000313" key="5">
    <source>
        <dbReference type="Proteomes" id="UP000248272"/>
    </source>
</evidence>
<dbReference type="Proteomes" id="UP000248272">
    <property type="component" value="Unassembled WGS sequence"/>
</dbReference>
<name>A0A2Z6ULG1_MICAE</name>
<dbReference type="InterPro" id="IPR050816">
    <property type="entry name" value="Flavin-dep_Halogenase_NPB"/>
</dbReference>
<keyword evidence="1" id="KW-0560">Oxidoreductase</keyword>
<dbReference type="PANTHER" id="PTHR43747">
    <property type="entry name" value="FAD-BINDING PROTEIN"/>
    <property type="match status" value="1"/>
</dbReference>
<organism evidence="4 5">
    <name type="scientific">Microcystis aeruginosa Sj</name>
    <dbReference type="NCBI Taxonomy" id="1979544"/>
    <lineage>
        <taxon>Bacteria</taxon>
        <taxon>Bacillati</taxon>
        <taxon>Cyanobacteriota</taxon>
        <taxon>Cyanophyceae</taxon>
        <taxon>Oscillatoriophycideae</taxon>
        <taxon>Chroococcales</taxon>
        <taxon>Microcystaceae</taxon>
        <taxon>Microcystis</taxon>
    </lineage>
</organism>
<gene>
    <name evidence="4" type="ORF">MSj_01374</name>
</gene>
<dbReference type="PANTHER" id="PTHR43747:SF5">
    <property type="entry name" value="FAD-BINDING DOMAIN-CONTAINING PROTEIN"/>
    <property type="match status" value="1"/>
</dbReference>
<evidence type="ECO:0000256" key="2">
    <source>
        <dbReference type="ARBA" id="ARBA00038396"/>
    </source>
</evidence>
<accession>A0A2Z6ULG1</accession>
<evidence type="ECO:0000256" key="3">
    <source>
        <dbReference type="SAM" id="Phobius"/>
    </source>
</evidence>
<dbReference type="Gene3D" id="3.50.50.60">
    <property type="entry name" value="FAD/NAD(P)-binding domain"/>
    <property type="match status" value="1"/>
</dbReference>
<feature type="transmembrane region" description="Helical" evidence="3">
    <location>
        <begin position="509"/>
        <end position="530"/>
    </location>
</feature>
<comment type="similarity">
    <text evidence="2">Belongs to the flavin-dependent halogenase family. Bacterial tryptophan halogenase subfamily.</text>
</comment>
<evidence type="ECO:0000313" key="4">
    <source>
        <dbReference type="EMBL" id="GBL09894.1"/>
    </source>
</evidence>
<keyword evidence="3" id="KW-0812">Transmembrane</keyword>
<evidence type="ECO:0008006" key="6">
    <source>
        <dbReference type="Google" id="ProtNLM"/>
    </source>
</evidence>
<dbReference type="InterPro" id="IPR036188">
    <property type="entry name" value="FAD/NAD-bd_sf"/>
</dbReference>
<protein>
    <recommendedName>
        <fullName evidence="6">Tryptophan halogenase</fullName>
    </recommendedName>
</protein>
<feature type="transmembrane region" description="Helical" evidence="3">
    <location>
        <begin position="536"/>
        <end position="553"/>
    </location>
</feature>
<reference evidence="4 5" key="1">
    <citation type="journal article" date="2018" name="Front. Microbiol.">
        <title>Adaptation of the Freshwater Bloom-Forming Cyanobacterium Microcystis aeruginosa to Brackish Water Is Driven by Recent Horizontal Transfer of Sucrose Genes.</title>
        <authorList>
            <person name="Tanabe Y."/>
            <person name="Hodoki Y."/>
            <person name="Sano T."/>
            <person name="Tada K."/>
            <person name="Watanabe M.M."/>
        </authorList>
    </citation>
    <scope>NUCLEOTIDE SEQUENCE [LARGE SCALE GENOMIC DNA]</scope>
    <source>
        <strain evidence="4 5">Sj</strain>
    </source>
</reference>
<dbReference type="SUPFAM" id="SSF51905">
    <property type="entry name" value="FAD/NAD(P)-binding domain"/>
    <property type="match status" value="1"/>
</dbReference>
<keyword evidence="3" id="KW-0472">Membrane</keyword>
<sequence>MMKTTNSVRQFVYDVVIMGAGFAGVCQARHLMLKVPNIKIALIDPRPENRSDKDLKIGESTVEIANLFICKELGLYEYMIENHPPKFGLNFHWPKDSHKTDTIEDYYHIWTNRQPPLASSQMNRAKFERDLLRMNKEMGVDFYNGRVVDVTIHPGNNPHQVKVKLHDEVIELTAKHLVDAAGRQFIIGKKTDNVIFDPEHLCGVNTGSAWVRVKNIDRTLFHSGYDPEATSCSHYYATNHWFGQGHWLWMIPTDTDTQEISIGVIHHHEIIPADYLNQEQKFYAFLKANHKLLYDLLSSGEKIDFHYWPRIAHTSKEVLSADNWYVIGDAAYIFDAFYSMGTSLTTFAIESVTEVIRSKLAGEADAEVKRIAYNQFNLAQAEGVNQLMRDHKTQLGHASIMSWRIYFEYIWWFGILVPLYVGKWHLNVSFIEGFVKIHRQTVNSLFVEIYEQLNQLVERKANLGLLDCYRGDQLLGDYQPPVHFDSFLENAQYEPFRSNIFTSIKYTHFYGAIWYLVFQWKGFGLGGVIAPKHLYHFLRLLLLSGVASFGEFYHRLKMKKIPHNHQIACTTEEFKHYQYQSSLNPWI</sequence>
<feature type="transmembrane region" description="Helical" evidence="3">
    <location>
        <begin position="409"/>
        <end position="426"/>
    </location>
</feature>
<dbReference type="AlphaFoldDB" id="A0A2Z6ULG1"/>
<dbReference type="GO" id="GO:0016491">
    <property type="term" value="F:oxidoreductase activity"/>
    <property type="evidence" value="ECO:0007669"/>
    <property type="project" value="UniProtKB-KW"/>
</dbReference>